<dbReference type="PANTHER" id="PTHR10984">
    <property type="entry name" value="ENDOPLASMIC RETICULUM-GOLGI INTERMEDIATE COMPARTMENT PROTEIN"/>
    <property type="match status" value="1"/>
</dbReference>
<dbReference type="EnsemblPlants" id="Bo00876s020.1">
    <property type="protein sequence ID" value="Bo00876s020.1"/>
    <property type="gene ID" value="Bo00876s020"/>
</dbReference>
<dbReference type="AlphaFoldDB" id="A0A0D2ZRU4"/>
<keyword evidence="3" id="KW-1185">Reference proteome</keyword>
<dbReference type="InterPro" id="IPR045888">
    <property type="entry name" value="Erv"/>
</dbReference>
<dbReference type="Pfam" id="PF07970">
    <property type="entry name" value="COPIIcoated_ERV"/>
    <property type="match status" value="1"/>
</dbReference>
<dbReference type="Proteomes" id="UP000032141">
    <property type="component" value="Unassembled WGS sequence"/>
</dbReference>
<dbReference type="PANTHER" id="PTHR10984:SF53">
    <property type="entry name" value="PROTEIN DISULFIDE-ISOMERASE 5-LIKE PROTEIN (DUF1692)"/>
    <property type="match status" value="1"/>
</dbReference>
<dbReference type="GO" id="GO:0005783">
    <property type="term" value="C:endoplasmic reticulum"/>
    <property type="evidence" value="ECO:0007669"/>
    <property type="project" value="TreeGrafter"/>
</dbReference>
<evidence type="ECO:0000313" key="3">
    <source>
        <dbReference type="Proteomes" id="UP000032141"/>
    </source>
</evidence>
<organism evidence="2 3">
    <name type="scientific">Brassica oleracea var. oleracea</name>
    <dbReference type="NCBI Taxonomy" id="109376"/>
    <lineage>
        <taxon>Eukaryota</taxon>
        <taxon>Viridiplantae</taxon>
        <taxon>Streptophyta</taxon>
        <taxon>Embryophyta</taxon>
        <taxon>Tracheophyta</taxon>
        <taxon>Spermatophyta</taxon>
        <taxon>Magnoliopsida</taxon>
        <taxon>eudicotyledons</taxon>
        <taxon>Gunneridae</taxon>
        <taxon>Pentapetalae</taxon>
        <taxon>rosids</taxon>
        <taxon>malvids</taxon>
        <taxon>Brassicales</taxon>
        <taxon>Brassicaceae</taxon>
        <taxon>Brassiceae</taxon>
        <taxon>Brassica</taxon>
    </lineage>
</organism>
<dbReference type="STRING" id="109376.A0A0D2ZRU4"/>
<proteinExistence type="predicted"/>
<feature type="domain" description="Endoplasmic reticulum vesicle transporter C-terminal" evidence="1">
    <location>
        <begin position="55"/>
        <end position="229"/>
    </location>
</feature>
<evidence type="ECO:0000259" key="1">
    <source>
        <dbReference type="Pfam" id="PF07970"/>
    </source>
</evidence>
<dbReference type="Gramene" id="Bo00876s020.1">
    <property type="protein sequence ID" value="Bo00876s020.1"/>
    <property type="gene ID" value="Bo00876s020"/>
</dbReference>
<dbReference type="GO" id="GO:0030134">
    <property type="term" value="C:COPII-coated ER to Golgi transport vesicle"/>
    <property type="evidence" value="ECO:0007669"/>
    <property type="project" value="TreeGrafter"/>
</dbReference>
<reference evidence="2" key="1">
    <citation type="journal article" date="2014" name="Genome Biol.">
        <title>Transcriptome and methylome profiling reveals relics of genome dominance in the mesopolyploid Brassica oleracea.</title>
        <authorList>
            <person name="Parkin I.A."/>
            <person name="Koh C."/>
            <person name="Tang H."/>
            <person name="Robinson S.J."/>
            <person name="Kagale S."/>
            <person name="Clarke W.E."/>
            <person name="Town C.D."/>
            <person name="Nixon J."/>
            <person name="Krishnakumar V."/>
            <person name="Bidwell S.L."/>
            <person name="Denoeud F."/>
            <person name="Belcram H."/>
            <person name="Links M.G."/>
            <person name="Just J."/>
            <person name="Clarke C."/>
            <person name="Bender T."/>
            <person name="Huebert T."/>
            <person name="Mason A.S."/>
            <person name="Pires J.C."/>
            <person name="Barker G."/>
            <person name="Moore J."/>
            <person name="Walley P.G."/>
            <person name="Manoli S."/>
            <person name="Batley J."/>
            <person name="Edwards D."/>
            <person name="Nelson M.N."/>
            <person name="Wang X."/>
            <person name="Paterson A.H."/>
            <person name="King G."/>
            <person name="Bancroft I."/>
            <person name="Chalhoub B."/>
            <person name="Sharpe A.G."/>
        </authorList>
    </citation>
    <scope>NUCLEOTIDE SEQUENCE [LARGE SCALE GENOMIC DNA]</scope>
    <source>
        <strain evidence="2">cv. TO1000</strain>
    </source>
</reference>
<dbReference type="InterPro" id="IPR012936">
    <property type="entry name" value="Erv_C"/>
</dbReference>
<reference evidence="2" key="2">
    <citation type="submission" date="2015-06" db="UniProtKB">
        <authorList>
            <consortium name="EnsemblPlants"/>
        </authorList>
    </citation>
    <scope>IDENTIFICATION</scope>
</reference>
<accession>A0A0D2ZRU4</accession>
<sequence>MFTLKSLCREDHGHHEHESYYGDRDTESILKMVEDLLKSIKKEDHKLALDGKTDNVASSIKKAPVSGGCRIVGYVRAKKVPGEIIISAHSGAHSFDASQMNMSHYVSHLSFGKMISERLLTDMKRLMPYLGLSHDRLNNKWLVNEGQFAANVTIEHYLQIVKTEVVSRRFGQEHSVIEEYEYTAHSSVAHGYYYPVAKFRFDLSPMQVLISENPKSFSHFITNVCAIIGCGDTRFDISKHIQTGEEDRAWKKHLIKSEDARGIKGRGLGGNKCTWYVGITHRGVGDVEDLHVCNGSR</sequence>
<dbReference type="eggNOG" id="KOG2667">
    <property type="taxonomic scope" value="Eukaryota"/>
</dbReference>
<name>A0A0D2ZRU4_BRAOL</name>
<evidence type="ECO:0000313" key="2">
    <source>
        <dbReference type="EnsemblPlants" id="Bo00876s020.1"/>
    </source>
</evidence>
<protein>
    <recommendedName>
        <fullName evidence="1">Endoplasmic reticulum vesicle transporter C-terminal domain-containing protein</fullName>
    </recommendedName>
</protein>
<dbReference type="HOGENOM" id="CLU_938714_0_0_1"/>